<dbReference type="EMBL" id="CP151514">
    <property type="protein sequence ID" value="WZN66114.1"/>
    <property type="molecule type" value="Genomic_DNA"/>
</dbReference>
<gene>
    <name evidence="1" type="ORF">HKI87_14g76770</name>
</gene>
<evidence type="ECO:0008006" key="3">
    <source>
        <dbReference type="Google" id="ProtNLM"/>
    </source>
</evidence>
<accession>A0AAX4PJK4</accession>
<proteinExistence type="predicted"/>
<dbReference type="InterPro" id="IPR016024">
    <property type="entry name" value="ARM-type_fold"/>
</dbReference>
<sequence>MVAGEGERWRSLIRAASGYSSRNESVRLAATVELARVCRTLLQSEAFCSFETDAAGRPKPAGEAKSRDVLESLVDCISSGDLKQASLAIKTLLTGYSASTSRGSNGCVDLLLCALERASAQASTRNAAVRGKRRWNAMPIITGIQFCYLSRGWSQTFSFFGGREGEGEGREPKYPLLRVLESLAEEAEEAILCLRLAVQMLFHKLSKTIDQHGAEDTKVKRLLEHFTSFLAAIVLKARLGAKFYHDGVGDALALYSLQQLRDLARSRPDAWALVGNLTTRQMMKVLPFTVDSTTVTTVEVLDTLLDFVGAELQSAELQSGILQACFSREGRDKPISPLLPLLCRAFDGSGGDAFVANAGHLAYLAMLDKQLDGDIMVGLLKKCGETGARSLHLDALLETVALTSFANGLRIGETKALLPLKVRTGGTVDPKGRYQDEVCQGYRALEGQAATRATSYQGEGRIPDLIDALSVRIQADDALVFAQNFARQDWGKMSGNFVVSVCLLLLRHQNVEVKGALSAALPQICSSHPSLEEALVLAAIFELKDVLASHVHGDAGLDLIKDLVSFVLGQNGTPVTKMLAKKALDSMVQGHGMHSRVFCIAIDAITQLIEETGTESECEDLLKILFLESQSKRSAPVALAISICMDRALRAFPRKATEWVDVLDSRLKSTDDRCKAVAMSTIDHLTGIGVFSKDSALKVLAKNVVSTQPLSMKEFVRFQARFVTADMTEEDCDALLDRVKGAKKDETYYNLLSKFPCHLLPRLGEMERSQLASAPTFQHAKSFVAALCLEETKLLRHKAKGKGVADDSAWTRVKKQLRSSGRKLDFGHGGDNSFAGAQMMAFACAENSFDSFKQFFCKTQFFCHSRLAVSFYLSRSSWSVFVQQWLLSLSSTMPELTDRILCVWREIDAAGVDGECRLAALSALVGVSEGKADELAGELISLLLAREMDDSASLRMKAATKLCLSLVIPGAEEEHLVDIANCVSDPEILGQTVFTAVKQEMQCADKIAASVLSRLLPLLPAREFHVPKQWAAGVGEEDPDAGDLHGVVLGLGWIGKAAALVGENRFAGSLNAYFLDIILKEHPKWGAFTGALFVLGALTEDCTARLQKLWKNLRGSSDPVLQPLGACLGASIASDMKNRQLCADARLGAAIGLISSLGCRALLLPCHEFPLQSMDRVQLLPDDFLQPGQDIVGSSSQWLGQAASACMMKATDVLTEETKSEFGKSSYIGLCLEHLERHRDHEPAAICAISSLQALHTSVLDTTSLMLGILDSSKSPALWRACFELIAVHKNTQECVVCKEAAKAFGVLTDEEFIRFLPGIMSICGVEDVGEVLHHRVTSQSTGTWLGLSEFIARVSVKKPRRYQLMRPQLLEWACQSISSLPLPSYGTALQNTLGLDKGLWHCIATCISKWEMANDIDEGIPSEKRILLSLAGDGATAGEVTLAQRWMLEKDGRSWILPLLTANISGLVEGGSIDLKQWMLDLLEENHTGSTVLIANVVLSLSSTGLASASMWIGEDFSVEMLPQALADVLSRLPESFCRLWCHRFLRSGLCNSVRRPVLVPTLASLREHFGDADGDEVFRRL</sequence>
<evidence type="ECO:0000313" key="1">
    <source>
        <dbReference type="EMBL" id="WZN66114.1"/>
    </source>
</evidence>
<dbReference type="Proteomes" id="UP001472866">
    <property type="component" value="Chromosome 14"/>
</dbReference>
<dbReference type="SUPFAM" id="SSF48371">
    <property type="entry name" value="ARM repeat"/>
    <property type="match status" value="1"/>
</dbReference>
<evidence type="ECO:0000313" key="2">
    <source>
        <dbReference type="Proteomes" id="UP001472866"/>
    </source>
</evidence>
<protein>
    <recommendedName>
        <fullName evidence="3">DUF3730 domain-containing protein</fullName>
    </recommendedName>
</protein>
<name>A0AAX4PJK4_9CHLO</name>
<reference evidence="1 2" key="1">
    <citation type="submission" date="2024-03" db="EMBL/GenBank/DDBJ databases">
        <title>Complete genome sequence of the green alga Chloropicon roscoffensis RCC1871.</title>
        <authorList>
            <person name="Lemieux C."/>
            <person name="Pombert J.-F."/>
            <person name="Otis C."/>
            <person name="Turmel M."/>
        </authorList>
    </citation>
    <scope>NUCLEOTIDE SEQUENCE [LARGE SCALE GENOMIC DNA]</scope>
    <source>
        <strain evidence="1 2">RCC1871</strain>
    </source>
</reference>
<keyword evidence="2" id="KW-1185">Reference proteome</keyword>
<organism evidence="1 2">
    <name type="scientific">Chloropicon roscoffensis</name>
    <dbReference type="NCBI Taxonomy" id="1461544"/>
    <lineage>
        <taxon>Eukaryota</taxon>
        <taxon>Viridiplantae</taxon>
        <taxon>Chlorophyta</taxon>
        <taxon>Chloropicophyceae</taxon>
        <taxon>Chloropicales</taxon>
        <taxon>Chloropicaceae</taxon>
        <taxon>Chloropicon</taxon>
    </lineage>
</organism>